<evidence type="ECO:0000313" key="3">
    <source>
        <dbReference type="Proteomes" id="UP000294513"/>
    </source>
</evidence>
<dbReference type="Pfam" id="PF02589">
    <property type="entry name" value="LUD_dom"/>
    <property type="match status" value="1"/>
</dbReference>
<name>A0A4R5BAR1_9ACTN</name>
<dbReference type="PANTHER" id="PTHR43682">
    <property type="entry name" value="LACTATE UTILIZATION PROTEIN C"/>
    <property type="match status" value="1"/>
</dbReference>
<dbReference type="OrthoDB" id="9794187at2"/>
<feature type="domain" description="LUD" evidence="1">
    <location>
        <begin position="115"/>
        <end position="204"/>
    </location>
</feature>
<evidence type="ECO:0000313" key="2">
    <source>
        <dbReference type="EMBL" id="TDD82283.1"/>
    </source>
</evidence>
<sequence>MSAREDILGRIERIVPTRAAAEVAASYAAIDRDYLRRHHADGVLDLFAERVADYRATVLRVPSADLPEAVAERLAARPGVHGIPSGLPAGWTALAGASVVRDPAVADLDGLAGAVTGCAAAIAETGTIVLDHGPGQGPRALSLVPDHHLIVVLADQVAADVPEALERLDPLRPLTFVSGPSATSDIELTRVEGVHGPRTLDVLIAE</sequence>
<dbReference type="AlphaFoldDB" id="A0A4R5BAR1"/>
<accession>A0A4R5BAR1</accession>
<organism evidence="2 3">
    <name type="scientific">Actinomadura rubrisoli</name>
    <dbReference type="NCBI Taxonomy" id="2530368"/>
    <lineage>
        <taxon>Bacteria</taxon>
        <taxon>Bacillati</taxon>
        <taxon>Actinomycetota</taxon>
        <taxon>Actinomycetes</taxon>
        <taxon>Streptosporangiales</taxon>
        <taxon>Thermomonosporaceae</taxon>
        <taxon>Actinomadura</taxon>
    </lineage>
</organism>
<gene>
    <name evidence="2" type="ORF">E1298_22895</name>
</gene>
<dbReference type="Gene3D" id="3.40.50.10420">
    <property type="entry name" value="NagB/RpiA/CoA transferase-like"/>
    <property type="match status" value="1"/>
</dbReference>
<keyword evidence="3" id="KW-1185">Reference proteome</keyword>
<proteinExistence type="predicted"/>
<dbReference type="RefSeq" id="WP_131896515.1">
    <property type="nucleotide sequence ID" value="NZ_SMKU01000126.1"/>
</dbReference>
<dbReference type="SUPFAM" id="SSF100950">
    <property type="entry name" value="NagB/RpiA/CoA transferase-like"/>
    <property type="match status" value="1"/>
</dbReference>
<dbReference type="Proteomes" id="UP000294513">
    <property type="component" value="Unassembled WGS sequence"/>
</dbReference>
<dbReference type="InterPro" id="IPR024185">
    <property type="entry name" value="FTHF_cligase-like_sf"/>
</dbReference>
<dbReference type="InterPro" id="IPR003741">
    <property type="entry name" value="LUD_dom"/>
</dbReference>
<dbReference type="PANTHER" id="PTHR43682:SF1">
    <property type="entry name" value="LACTATE UTILIZATION PROTEIN C"/>
    <property type="match status" value="1"/>
</dbReference>
<dbReference type="InterPro" id="IPR037171">
    <property type="entry name" value="NagB/RpiA_transferase-like"/>
</dbReference>
<protein>
    <submittedName>
        <fullName evidence="2">Lactate utilization protein C</fullName>
    </submittedName>
</protein>
<reference evidence="2 3" key="1">
    <citation type="submission" date="2019-03" db="EMBL/GenBank/DDBJ databases">
        <title>Draft genome sequences of novel Actinobacteria.</title>
        <authorList>
            <person name="Sahin N."/>
            <person name="Ay H."/>
            <person name="Saygin H."/>
        </authorList>
    </citation>
    <scope>NUCLEOTIDE SEQUENCE [LARGE SCALE GENOMIC DNA]</scope>
    <source>
        <strain evidence="2 3">H3C3</strain>
    </source>
</reference>
<evidence type="ECO:0000259" key="1">
    <source>
        <dbReference type="Pfam" id="PF02589"/>
    </source>
</evidence>
<comment type="caution">
    <text evidence="2">The sequence shown here is derived from an EMBL/GenBank/DDBJ whole genome shotgun (WGS) entry which is preliminary data.</text>
</comment>
<dbReference type="EMBL" id="SMKU01000126">
    <property type="protein sequence ID" value="TDD82283.1"/>
    <property type="molecule type" value="Genomic_DNA"/>
</dbReference>